<dbReference type="EMBL" id="DAAVUQ010000004">
    <property type="protein sequence ID" value="HAF5756252.1"/>
    <property type="molecule type" value="Genomic_DNA"/>
</dbReference>
<reference evidence="1" key="2">
    <citation type="submission" date="2020-02" db="EMBL/GenBank/DDBJ databases">
        <authorList>
            <consortium name="NCBI Pathogen Detection Project"/>
        </authorList>
    </citation>
    <scope>NUCLEOTIDE SEQUENCE</scope>
    <source>
        <strain evidence="1">MA.CK_00/00004035</strain>
    </source>
</reference>
<organism evidence="1">
    <name type="scientific">Salmonella enterica</name>
    <name type="common">Salmonella choleraesuis</name>
    <dbReference type="NCBI Taxonomy" id="28901"/>
    <lineage>
        <taxon>Bacteria</taxon>
        <taxon>Pseudomonadati</taxon>
        <taxon>Pseudomonadota</taxon>
        <taxon>Gammaproteobacteria</taxon>
        <taxon>Enterobacterales</taxon>
        <taxon>Enterobacteriaceae</taxon>
        <taxon>Salmonella</taxon>
    </lineage>
</organism>
<name>A0A749KYB6_SALER</name>
<gene>
    <name evidence="1" type="ORF">G8N42_001642</name>
</gene>
<proteinExistence type="predicted"/>
<reference evidence="1" key="1">
    <citation type="journal article" date="2018" name="Genome Biol.">
        <title>SKESA: strategic k-mer extension for scrupulous assemblies.</title>
        <authorList>
            <person name="Souvorov A."/>
            <person name="Agarwala R."/>
            <person name="Lipman D.J."/>
        </authorList>
    </citation>
    <scope>NUCLEOTIDE SEQUENCE</scope>
    <source>
        <strain evidence="1">MA.CK_00/00004035</strain>
    </source>
</reference>
<sequence>MKIECQDYGAVANIVITSTVFEFRKHNRVVDTVLFLTPEVVSKNSGFFIMKSVLSGKTPHASRAYRIAQQEAKR</sequence>
<comment type="caution">
    <text evidence="1">The sequence shown here is derived from an EMBL/GenBank/DDBJ whole genome shotgun (WGS) entry which is preliminary data.</text>
</comment>
<dbReference type="AlphaFoldDB" id="A0A749KYB6"/>
<accession>A0A749KYB6</accession>
<evidence type="ECO:0000313" key="1">
    <source>
        <dbReference type="EMBL" id="HAF5756252.1"/>
    </source>
</evidence>
<protein>
    <submittedName>
        <fullName evidence="1">Uncharacterized protein</fullName>
    </submittedName>
</protein>